<protein>
    <submittedName>
        <fullName evidence="6">Unannotated protein</fullName>
    </submittedName>
</protein>
<accession>A0A6J6UNF0</accession>
<feature type="transmembrane region" description="Helical" evidence="5">
    <location>
        <begin position="31"/>
        <end position="58"/>
    </location>
</feature>
<evidence type="ECO:0000256" key="2">
    <source>
        <dbReference type="ARBA" id="ARBA00022692"/>
    </source>
</evidence>
<dbReference type="EMBL" id="CAEZYQ010000023">
    <property type="protein sequence ID" value="CAB4760528.1"/>
    <property type="molecule type" value="Genomic_DNA"/>
</dbReference>
<dbReference type="InterPro" id="IPR038770">
    <property type="entry name" value="Na+/solute_symporter_sf"/>
</dbReference>
<dbReference type="InterPro" id="IPR002657">
    <property type="entry name" value="BilAc:Na_symport/Acr3"/>
</dbReference>
<dbReference type="AlphaFoldDB" id="A0A6J6UNF0"/>
<evidence type="ECO:0000256" key="3">
    <source>
        <dbReference type="ARBA" id="ARBA00022989"/>
    </source>
</evidence>
<feature type="transmembrane region" description="Helical" evidence="5">
    <location>
        <begin position="128"/>
        <end position="154"/>
    </location>
</feature>
<feature type="transmembrane region" description="Helical" evidence="5">
    <location>
        <begin position="101"/>
        <end position="121"/>
    </location>
</feature>
<evidence type="ECO:0000256" key="1">
    <source>
        <dbReference type="ARBA" id="ARBA00004141"/>
    </source>
</evidence>
<keyword evidence="4 5" id="KW-0472">Membrane</keyword>
<proteinExistence type="predicted"/>
<feature type="transmembrane region" description="Helical" evidence="5">
    <location>
        <begin position="174"/>
        <end position="193"/>
    </location>
</feature>
<dbReference type="Gene3D" id="1.20.1530.20">
    <property type="match status" value="1"/>
</dbReference>
<sequence length="342" mass="35117">MTLVGATLAHHLGAASAPASGTTGPTGIDSFSLGISGGFDLAIKAMIALLLLGIALDVRTEDLRDVARRPVVFAAVTLAQFVLVPALTLVLVAAFDLAPSIALGMLLVVSGPAGSMSNLLTHRAHGDVALSVSLTTLSSALAAVVTPVALTFWASRSPQASQVLDSVDLSPLEVLLEVLLLIVAPFAAGILVARTLPRVAGRLRPLVEPTVLVMLLLIGVGGLASNLSGSAAYLLEVGPAVVAQNAMSLAVGFAVALACRIPAAARRAVTLEVGVRNTALALVLAISFFPEYGGVALVAALWGFWDVATGLALATWWRRRSARSDDRPGERVRSTGPTPPVR</sequence>
<organism evidence="6">
    <name type="scientific">freshwater metagenome</name>
    <dbReference type="NCBI Taxonomy" id="449393"/>
    <lineage>
        <taxon>unclassified sequences</taxon>
        <taxon>metagenomes</taxon>
        <taxon>ecological metagenomes</taxon>
    </lineage>
</organism>
<dbReference type="Pfam" id="PF01758">
    <property type="entry name" value="SBF"/>
    <property type="match status" value="1"/>
</dbReference>
<feature type="transmembrane region" description="Helical" evidence="5">
    <location>
        <begin position="237"/>
        <end position="257"/>
    </location>
</feature>
<gene>
    <name evidence="6" type="ORF">UFOPK2761_02606</name>
</gene>
<dbReference type="PANTHER" id="PTHR10361:SF24">
    <property type="entry name" value="P3 PROTEIN"/>
    <property type="match status" value="1"/>
</dbReference>
<evidence type="ECO:0000256" key="5">
    <source>
        <dbReference type="SAM" id="Phobius"/>
    </source>
</evidence>
<feature type="transmembrane region" description="Helical" evidence="5">
    <location>
        <begin position="70"/>
        <end position="95"/>
    </location>
</feature>
<evidence type="ECO:0000256" key="4">
    <source>
        <dbReference type="ARBA" id="ARBA00023136"/>
    </source>
</evidence>
<name>A0A6J6UNF0_9ZZZZ</name>
<keyword evidence="3 5" id="KW-1133">Transmembrane helix</keyword>
<dbReference type="InterPro" id="IPR004710">
    <property type="entry name" value="Bilac:Na_transpt"/>
</dbReference>
<dbReference type="PANTHER" id="PTHR10361">
    <property type="entry name" value="SODIUM-BILE ACID COTRANSPORTER"/>
    <property type="match status" value="1"/>
</dbReference>
<dbReference type="GO" id="GO:0016020">
    <property type="term" value="C:membrane"/>
    <property type="evidence" value="ECO:0007669"/>
    <property type="project" value="UniProtKB-SubCell"/>
</dbReference>
<evidence type="ECO:0000313" key="6">
    <source>
        <dbReference type="EMBL" id="CAB4760528.1"/>
    </source>
</evidence>
<reference evidence="6" key="1">
    <citation type="submission" date="2020-05" db="EMBL/GenBank/DDBJ databases">
        <authorList>
            <person name="Chiriac C."/>
            <person name="Salcher M."/>
            <person name="Ghai R."/>
            <person name="Kavagutti S V."/>
        </authorList>
    </citation>
    <scope>NUCLEOTIDE SEQUENCE</scope>
</reference>
<comment type="subcellular location">
    <subcellularLocation>
        <location evidence="1">Membrane</location>
        <topology evidence="1">Multi-pass membrane protein</topology>
    </subcellularLocation>
</comment>
<feature type="transmembrane region" description="Helical" evidence="5">
    <location>
        <begin position="205"/>
        <end position="225"/>
    </location>
</feature>
<keyword evidence="2 5" id="KW-0812">Transmembrane</keyword>